<keyword evidence="2" id="KW-1185">Reference proteome</keyword>
<evidence type="ECO:0000313" key="1">
    <source>
        <dbReference type="EMBL" id="KAI4386907.1"/>
    </source>
</evidence>
<proteinExistence type="predicted"/>
<protein>
    <submittedName>
        <fullName evidence="1">Uncharacterized protein</fullName>
    </submittedName>
</protein>
<evidence type="ECO:0000313" key="2">
    <source>
        <dbReference type="Proteomes" id="UP001057402"/>
    </source>
</evidence>
<accession>A0ACB9S6Q7</accession>
<name>A0ACB9S6Q7_9MYRT</name>
<comment type="caution">
    <text evidence="1">The sequence shown here is derived from an EMBL/GenBank/DDBJ whole genome shotgun (WGS) entry which is preliminary data.</text>
</comment>
<gene>
    <name evidence="1" type="ORF">MLD38_004784</name>
</gene>
<organism evidence="1 2">
    <name type="scientific">Melastoma candidum</name>
    <dbReference type="NCBI Taxonomy" id="119954"/>
    <lineage>
        <taxon>Eukaryota</taxon>
        <taxon>Viridiplantae</taxon>
        <taxon>Streptophyta</taxon>
        <taxon>Embryophyta</taxon>
        <taxon>Tracheophyta</taxon>
        <taxon>Spermatophyta</taxon>
        <taxon>Magnoliopsida</taxon>
        <taxon>eudicotyledons</taxon>
        <taxon>Gunneridae</taxon>
        <taxon>Pentapetalae</taxon>
        <taxon>rosids</taxon>
        <taxon>malvids</taxon>
        <taxon>Myrtales</taxon>
        <taxon>Melastomataceae</taxon>
        <taxon>Melastomatoideae</taxon>
        <taxon>Melastomateae</taxon>
        <taxon>Melastoma</taxon>
    </lineage>
</organism>
<sequence>MAPVEQPSWEQNKLLLLFLFLVLLAVPAAALPVAAAEQWPYHSLLKSSCSSTLYPDLCYSAVASSVFASSAAPLSTHKDIILASLNLTIGSAKQNRLSVLDLTRTRSAQLTAREKTALNDCVETIDLTLDELHSTVADLHVYPQRKTLLQHADDLKTLISAAITNQETCLDGFSHDDADRHVRQRLSDGQVHVERMCSNALAMVKSLTDADIAAEKARMARSNRKLREEAVAEDAQWPKWVKAGDRKLLQASSVAANVTVAADGSGDYRTVSAAVADAPLKSEKRYVIRIKAGVYEENVEVPKKKTNIMFLGEGRGKTVVTSNRSVVNGSTTFKSATVAVVEVEQFTAGQFIGGGSWLGSTGFPFTLGMF</sequence>
<dbReference type="EMBL" id="CM042881">
    <property type="protein sequence ID" value="KAI4386907.1"/>
    <property type="molecule type" value="Genomic_DNA"/>
</dbReference>
<reference evidence="2" key="1">
    <citation type="journal article" date="2023" name="Front. Plant Sci.">
        <title>Chromosomal-level genome assembly of Melastoma candidum provides insights into trichome evolution.</title>
        <authorList>
            <person name="Zhong Y."/>
            <person name="Wu W."/>
            <person name="Sun C."/>
            <person name="Zou P."/>
            <person name="Liu Y."/>
            <person name="Dai S."/>
            <person name="Zhou R."/>
        </authorList>
    </citation>
    <scope>NUCLEOTIDE SEQUENCE [LARGE SCALE GENOMIC DNA]</scope>
</reference>
<dbReference type="Proteomes" id="UP001057402">
    <property type="component" value="Chromosome 2"/>
</dbReference>